<reference evidence="2" key="2">
    <citation type="submission" date="2016-02" db="EMBL/GenBank/DDBJ databases">
        <title>Genome sequencing of Aspergillus luchuensis NBRC 4314.</title>
        <authorList>
            <person name="Yamada O."/>
        </authorList>
    </citation>
    <scope>NUCLEOTIDE SEQUENCE [LARGE SCALE GENOMIC DNA]</scope>
    <source>
        <strain evidence="2">RIB 2604</strain>
    </source>
</reference>
<accession>A0A146FLR3</accession>
<gene>
    <name evidence="1" type="ORF">RIB2604_02106870</name>
</gene>
<organism evidence="1 2">
    <name type="scientific">Aspergillus kawachii</name>
    <name type="common">White koji mold</name>
    <name type="synonym">Aspergillus awamori var. kawachi</name>
    <dbReference type="NCBI Taxonomy" id="1069201"/>
    <lineage>
        <taxon>Eukaryota</taxon>
        <taxon>Fungi</taxon>
        <taxon>Dikarya</taxon>
        <taxon>Ascomycota</taxon>
        <taxon>Pezizomycotina</taxon>
        <taxon>Eurotiomycetes</taxon>
        <taxon>Eurotiomycetidae</taxon>
        <taxon>Eurotiales</taxon>
        <taxon>Aspergillaceae</taxon>
        <taxon>Aspergillus</taxon>
        <taxon>Aspergillus subgen. Circumdati</taxon>
    </lineage>
</organism>
<protein>
    <submittedName>
        <fullName evidence="1">Pyrroline-5-carboxylate reductase</fullName>
    </submittedName>
</protein>
<proteinExistence type="predicted"/>
<dbReference type="AlphaFoldDB" id="A0A146FLR3"/>
<reference evidence="1 2" key="1">
    <citation type="journal article" date="2016" name="DNA Res.">
        <title>Genome sequence of Aspergillus luchuensis NBRC 4314.</title>
        <authorList>
            <person name="Yamada O."/>
            <person name="Machida M."/>
            <person name="Hosoyama A."/>
            <person name="Goto M."/>
            <person name="Takahashi T."/>
            <person name="Futagami T."/>
            <person name="Yamagata Y."/>
            <person name="Takeuchi M."/>
            <person name="Kobayashi T."/>
            <person name="Koike H."/>
            <person name="Abe K."/>
            <person name="Asai K."/>
            <person name="Arita M."/>
            <person name="Fujita N."/>
            <person name="Fukuda K."/>
            <person name="Higa K."/>
            <person name="Horikawa H."/>
            <person name="Ishikawa T."/>
            <person name="Jinno K."/>
            <person name="Kato Y."/>
            <person name="Kirimura K."/>
            <person name="Mizutani O."/>
            <person name="Nakasone K."/>
            <person name="Sano M."/>
            <person name="Shiraishi Y."/>
            <person name="Tsukahara M."/>
            <person name="Gomi K."/>
        </authorList>
    </citation>
    <scope>NUCLEOTIDE SEQUENCE [LARGE SCALE GENOMIC DNA]</scope>
    <source>
        <strain evidence="1 2">RIB 2604</strain>
    </source>
</reference>
<dbReference type="Proteomes" id="UP000075230">
    <property type="component" value="Unassembled WGS sequence"/>
</dbReference>
<evidence type="ECO:0000313" key="1">
    <source>
        <dbReference type="EMBL" id="GAT27004.1"/>
    </source>
</evidence>
<evidence type="ECO:0000313" key="2">
    <source>
        <dbReference type="Proteomes" id="UP000075230"/>
    </source>
</evidence>
<dbReference type="EMBL" id="BCWF01000021">
    <property type="protein sequence ID" value="GAT27004.1"/>
    <property type="molecule type" value="Genomic_DNA"/>
</dbReference>
<name>A0A146FLR3_ASPKA</name>
<sequence length="49" mass="5002">MFGGKVEVGESVVEDLSPAITPSATTCFPPPGDVAGIITSQSHRSWNAG</sequence>
<comment type="caution">
    <text evidence="1">The sequence shown here is derived from an EMBL/GenBank/DDBJ whole genome shotgun (WGS) entry which is preliminary data.</text>
</comment>